<sequence length="228" mass="26625">MKIQNDIKINQFGQNLLTITDIINYFDSLEKSEKDDFIKKLIFFILQLKPTKEDVESAIKLSGLKETYTPIVLIKLSYDYNNLNKIINLPDNEFKKSLSLLLALYFTAYQKQFTSEGFFPTKWWLNDLSNYNNIIKVEQLSDFRVILKKIYNSQAIETGTIMTALIEFSITLYEKNLIEKRLELYAFNNLYPQKGLNIYKSIYSDTASLIIIKGINDLAFENINLAIY</sequence>
<protein>
    <submittedName>
        <fullName evidence="1">DUF5958 family protein</fullName>
    </submittedName>
</protein>
<proteinExistence type="predicted"/>
<name>A0ABY5INU4_9FLAO</name>
<accession>A0ABY5INU4</accession>
<dbReference type="Proteomes" id="UP001059844">
    <property type="component" value="Chromosome"/>
</dbReference>
<organism evidence="1 2">
    <name type="scientific">Flavobacterium cerinum</name>
    <dbReference type="NCBI Taxonomy" id="2502784"/>
    <lineage>
        <taxon>Bacteria</taxon>
        <taxon>Pseudomonadati</taxon>
        <taxon>Bacteroidota</taxon>
        <taxon>Flavobacteriia</taxon>
        <taxon>Flavobacteriales</taxon>
        <taxon>Flavobacteriaceae</taxon>
        <taxon>Flavobacterium</taxon>
    </lineage>
</organism>
<evidence type="ECO:0000313" key="1">
    <source>
        <dbReference type="EMBL" id="UUC43946.1"/>
    </source>
</evidence>
<gene>
    <name evidence="1" type="ORF">NOX80_09895</name>
</gene>
<dbReference type="Pfam" id="PF19383">
    <property type="entry name" value="DUF5958"/>
    <property type="match status" value="1"/>
</dbReference>
<keyword evidence="2" id="KW-1185">Reference proteome</keyword>
<dbReference type="InterPro" id="IPR046002">
    <property type="entry name" value="DUF5958"/>
</dbReference>
<dbReference type="EMBL" id="CP101751">
    <property type="protein sequence ID" value="UUC43946.1"/>
    <property type="molecule type" value="Genomic_DNA"/>
</dbReference>
<evidence type="ECO:0000313" key="2">
    <source>
        <dbReference type="Proteomes" id="UP001059844"/>
    </source>
</evidence>
<dbReference type="RefSeq" id="WP_256549615.1">
    <property type="nucleotide sequence ID" value="NZ_CP101751.1"/>
</dbReference>
<reference evidence="1" key="1">
    <citation type="submission" date="2022-07" db="EMBL/GenBank/DDBJ databases">
        <title>Isolation, identification, and degradation of a PFOSA degrading strain from sewage treatment plant.</title>
        <authorList>
            <person name="Zhang L."/>
            <person name="Huo Y."/>
        </authorList>
    </citation>
    <scope>NUCLEOTIDE SEQUENCE</scope>
    <source>
        <strain evidence="1">C1</strain>
    </source>
</reference>